<dbReference type="EMBL" id="BAABDO010000013">
    <property type="protein sequence ID" value="GAA4133415.1"/>
    <property type="molecule type" value="Genomic_DNA"/>
</dbReference>
<keyword evidence="3" id="KW-1185">Reference proteome</keyword>
<feature type="region of interest" description="Disordered" evidence="1">
    <location>
        <begin position="50"/>
        <end position="133"/>
    </location>
</feature>
<sequence length="133" mass="13119">MDEYVQVVSVLLELSRRWAFGTSRATVARGTVSHADGSEVIGRAVSCEGDADARDGAGEEGDADGASDGGVDAAAGSVAGPRSASGDDADAARSPSSPPDRTNTAPAASANAASATTTAKRRGRRPDGGSGVE</sequence>
<comment type="caution">
    <text evidence="2">The sequence shown here is derived from an EMBL/GenBank/DDBJ whole genome shotgun (WGS) entry which is preliminary data.</text>
</comment>
<gene>
    <name evidence="2" type="ORF">GCM10022416_14250</name>
</gene>
<evidence type="ECO:0000256" key="1">
    <source>
        <dbReference type="SAM" id="MobiDB-lite"/>
    </source>
</evidence>
<reference evidence="3" key="1">
    <citation type="journal article" date="2019" name="Int. J. Syst. Evol. Microbiol.">
        <title>The Global Catalogue of Microorganisms (GCM) 10K type strain sequencing project: providing services to taxonomists for standard genome sequencing and annotation.</title>
        <authorList>
            <consortium name="The Broad Institute Genomics Platform"/>
            <consortium name="The Broad Institute Genome Sequencing Center for Infectious Disease"/>
            <person name="Wu L."/>
            <person name="Ma J."/>
        </authorList>
    </citation>
    <scope>NUCLEOTIDE SEQUENCE [LARGE SCALE GENOMIC DNA]</scope>
    <source>
        <strain evidence="3">JCM 17316</strain>
    </source>
</reference>
<accession>A0ABP7YD34</accession>
<protein>
    <submittedName>
        <fullName evidence="2">Uncharacterized protein</fullName>
    </submittedName>
</protein>
<feature type="compositionally biased region" description="Low complexity" evidence="1">
    <location>
        <begin position="66"/>
        <end position="118"/>
    </location>
</feature>
<evidence type="ECO:0000313" key="3">
    <source>
        <dbReference type="Proteomes" id="UP001500266"/>
    </source>
</evidence>
<dbReference type="Proteomes" id="UP001500266">
    <property type="component" value="Unassembled WGS sequence"/>
</dbReference>
<name>A0ABP7YD34_9ACTN</name>
<proteinExistence type="predicted"/>
<organism evidence="2 3">
    <name type="scientific">Actinomadura keratinilytica</name>
    <dbReference type="NCBI Taxonomy" id="547461"/>
    <lineage>
        <taxon>Bacteria</taxon>
        <taxon>Bacillati</taxon>
        <taxon>Actinomycetota</taxon>
        <taxon>Actinomycetes</taxon>
        <taxon>Streptosporangiales</taxon>
        <taxon>Thermomonosporaceae</taxon>
        <taxon>Actinomadura</taxon>
    </lineage>
</organism>
<evidence type="ECO:0000313" key="2">
    <source>
        <dbReference type="EMBL" id="GAA4133415.1"/>
    </source>
</evidence>